<reference evidence="3 4" key="1">
    <citation type="journal article" date="2023" name="Arcadia Sci">
        <title>De novo assembly of a long-read Amblyomma americanum tick genome.</title>
        <authorList>
            <person name="Chou S."/>
            <person name="Poskanzer K.E."/>
            <person name="Rollins M."/>
            <person name="Thuy-Boun P.S."/>
        </authorList>
    </citation>
    <scope>NUCLEOTIDE SEQUENCE [LARGE SCALE GENOMIC DNA]</scope>
    <source>
        <strain evidence="3">F_SG_1</strain>
        <tissue evidence="3">Salivary glands</tissue>
    </source>
</reference>
<feature type="transmembrane region" description="Helical" evidence="2">
    <location>
        <begin position="102"/>
        <end position="125"/>
    </location>
</feature>
<proteinExistence type="predicted"/>
<gene>
    <name evidence="3" type="ORF">V5799_026521</name>
</gene>
<dbReference type="AlphaFoldDB" id="A0AAQ4DIC2"/>
<evidence type="ECO:0000256" key="2">
    <source>
        <dbReference type="SAM" id="Phobius"/>
    </source>
</evidence>
<organism evidence="3 4">
    <name type="scientific">Amblyomma americanum</name>
    <name type="common">Lone star tick</name>
    <dbReference type="NCBI Taxonomy" id="6943"/>
    <lineage>
        <taxon>Eukaryota</taxon>
        <taxon>Metazoa</taxon>
        <taxon>Ecdysozoa</taxon>
        <taxon>Arthropoda</taxon>
        <taxon>Chelicerata</taxon>
        <taxon>Arachnida</taxon>
        <taxon>Acari</taxon>
        <taxon>Parasitiformes</taxon>
        <taxon>Ixodida</taxon>
        <taxon>Ixodoidea</taxon>
        <taxon>Ixodidae</taxon>
        <taxon>Amblyomminae</taxon>
        <taxon>Amblyomma</taxon>
    </lineage>
</organism>
<evidence type="ECO:0000313" key="4">
    <source>
        <dbReference type="Proteomes" id="UP001321473"/>
    </source>
</evidence>
<feature type="compositionally biased region" description="Polar residues" evidence="1">
    <location>
        <begin position="37"/>
        <end position="46"/>
    </location>
</feature>
<sequence length="137" mass="13951">MADKGPAAGVAMELAVFAANHGWTSKGEGSADRQAEHQMSSGTTQRHGQDPAGGDDLLSAVVVGAGPGLRDDGASENEGIPAAARATAACKQPPLCGGLKGPLTFCLAASLAFVVVLIGLVAYIYRTRYREASPENL</sequence>
<keyword evidence="2" id="KW-0812">Transmembrane</keyword>
<dbReference type="EMBL" id="JARKHS020030354">
    <property type="protein sequence ID" value="KAK8762212.1"/>
    <property type="molecule type" value="Genomic_DNA"/>
</dbReference>
<feature type="region of interest" description="Disordered" evidence="1">
    <location>
        <begin position="25"/>
        <end position="57"/>
    </location>
</feature>
<keyword evidence="2" id="KW-0472">Membrane</keyword>
<comment type="caution">
    <text evidence="3">The sequence shown here is derived from an EMBL/GenBank/DDBJ whole genome shotgun (WGS) entry which is preliminary data.</text>
</comment>
<protein>
    <submittedName>
        <fullName evidence="3">Uncharacterized protein</fullName>
    </submittedName>
</protein>
<name>A0AAQ4DIC2_AMBAM</name>
<evidence type="ECO:0000256" key="1">
    <source>
        <dbReference type="SAM" id="MobiDB-lite"/>
    </source>
</evidence>
<dbReference type="Proteomes" id="UP001321473">
    <property type="component" value="Unassembled WGS sequence"/>
</dbReference>
<keyword evidence="4" id="KW-1185">Reference proteome</keyword>
<evidence type="ECO:0000313" key="3">
    <source>
        <dbReference type="EMBL" id="KAK8762212.1"/>
    </source>
</evidence>
<accession>A0AAQ4DIC2</accession>
<keyword evidence="2" id="KW-1133">Transmembrane helix</keyword>